<dbReference type="AlphaFoldDB" id="A0A814IIM7"/>
<evidence type="ECO:0000313" key="5">
    <source>
        <dbReference type="EMBL" id="CAF3795213.1"/>
    </source>
</evidence>
<evidence type="ECO:0000313" key="2">
    <source>
        <dbReference type="EMBL" id="CAF0796305.1"/>
    </source>
</evidence>
<feature type="compositionally biased region" description="Basic residues" evidence="1">
    <location>
        <begin position="1"/>
        <end position="22"/>
    </location>
</feature>
<dbReference type="Gene3D" id="2.120.10.80">
    <property type="entry name" value="Kelch-type beta propeller"/>
    <property type="match status" value="1"/>
</dbReference>
<dbReference type="EMBL" id="CAJNOK010001155">
    <property type="protein sequence ID" value="CAF0796305.1"/>
    <property type="molecule type" value="Genomic_DNA"/>
</dbReference>
<dbReference type="EMBL" id="CAJNOQ010003669">
    <property type="protein sequence ID" value="CAF1023936.1"/>
    <property type="molecule type" value="Genomic_DNA"/>
</dbReference>
<dbReference type="Proteomes" id="UP000677228">
    <property type="component" value="Unassembled WGS sequence"/>
</dbReference>
<dbReference type="SUPFAM" id="SSF117281">
    <property type="entry name" value="Kelch motif"/>
    <property type="match status" value="1"/>
</dbReference>
<dbReference type="Proteomes" id="UP000663829">
    <property type="component" value="Unassembled WGS sequence"/>
</dbReference>
<proteinExistence type="predicted"/>
<keyword evidence="6" id="KW-1185">Reference proteome</keyword>
<name>A0A814IIM7_9BILA</name>
<dbReference type="Proteomes" id="UP000682733">
    <property type="component" value="Unassembled WGS sequence"/>
</dbReference>
<feature type="compositionally biased region" description="Low complexity" evidence="1">
    <location>
        <begin position="89"/>
        <end position="100"/>
    </location>
</feature>
<dbReference type="Proteomes" id="UP000681722">
    <property type="component" value="Unassembled WGS sequence"/>
</dbReference>
<gene>
    <name evidence="3" type="ORF">GPM918_LOCUS14928</name>
    <name evidence="2" type="ORF">OVA965_LOCUS4403</name>
    <name evidence="5" type="ORF">SRO942_LOCUS14928</name>
    <name evidence="4" type="ORF">TMI583_LOCUS4401</name>
</gene>
<evidence type="ECO:0000256" key="1">
    <source>
        <dbReference type="SAM" id="MobiDB-lite"/>
    </source>
</evidence>
<feature type="compositionally biased region" description="Basic and acidic residues" evidence="1">
    <location>
        <begin position="61"/>
        <end position="72"/>
    </location>
</feature>
<dbReference type="EMBL" id="CAJOBC010003669">
    <property type="protein sequence ID" value="CAF3795213.1"/>
    <property type="molecule type" value="Genomic_DNA"/>
</dbReference>
<reference evidence="3" key="1">
    <citation type="submission" date="2021-02" db="EMBL/GenBank/DDBJ databases">
        <authorList>
            <person name="Nowell W R."/>
        </authorList>
    </citation>
    <scope>NUCLEOTIDE SEQUENCE</scope>
</reference>
<dbReference type="OrthoDB" id="10020124at2759"/>
<feature type="compositionally biased region" description="Basic and acidic residues" evidence="1">
    <location>
        <begin position="23"/>
        <end position="32"/>
    </location>
</feature>
<feature type="region of interest" description="Disordered" evidence="1">
    <location>
        <begin position="522"/>
        <end position="549"/>
    </location>
</feature>
<accession>A0A814IIM7</accession>
<comment type="caution">
    <text evidence="3">The sequence shown here is derived from an EMBL/GenBank/DDBJ whole genome shotgun (WGS) entry which is preliminary data.</text>
</comment>
<organism evidence="3 6">
    <name type="scientific">Didymodactylos carnosus</name>
    <dbReference type="NCBI Taxonomy" id="1234261"/>
    <lineage>
        <taxon>Eukaryota</taxon>
        <taxon>Metazoa</taxon>
        <taxon>Spiralia</taxon>
        <taxon>Gnathifera</taxon>
        <taxon>Rotifera</taxon>
        <taxon>Eurotatoria</taxon>
        <taxon>Bdelloidea</taxon>
        <taxon>Philodinida</taxon>
        <taxon>Philodinidae</taxon>
        <taxon>Didymodactylos</taxon>
    </lineage>
</organism>
<evidence type="ECO:0000313" key="3">
    <source>
        <dbReference type="EMBL" id="CAF1023936.1"/>
    </source>
</evidence>
<evidence type="ECO:0000313" key="6">
    <source>
        <dbReference type="Proteomes" id="UP000663829"/>
    </source>
</evidence>
<dbReference type="EMBL" id="CAJOBA010001155">
    <property type="protein sequence ID" value="CAF3579357.1"/>
    <property type="molecule type" value="Genomic_DNA"/>
</dbReference>
<feature type="compositionally biased region" description="Polar residues" evidence="1">
    <location>
        <begin position="73"/>
        <end position="83"/>
    </location>
</feature>
<feature type="region of interest" description="Disordered" evidence="1">
    <location>
        <begin position="1"/>
        <end position="122"/>
    </location>
</feature>
<evidence type="ECO:0000313" key="4">
    <source>
        <dbReference type="EMBL" id="CAF3579357.1"/>
    </source>
</evidence>
<dbReference type="InterPro" id="IPR015915">
    <property type="entry name" value="Kelch-typ_b-propeller"/>
</dbReference>
<protein>
    <submittedName>
        <fullName evidence="3">Uncharacterized protein</fullName>
    </submittedName>
</protein>
<sequence length="549" mass="61892">MKSLKTKSQKKGKKTKKSINQKKKIEVSRDALHNTSGPSSPEFAIEVPKNLRRKAPLNSEEYQKHKSIENDTKTTNSTESLTNSDETIKTTTSETSSSSTKRTDQLPGYQSEQTTVTEERKTTYVVQTPDAVVKQISKRLTSMPTVVDDTTTHSRYSQLPTAESAAISSSLTYPQLTIANENQFETVEIKDVHGIIIDIFKAKIKDQKKYFGNIHRLQCPSAMEQVVKTRMTIVTHCIDEFEKYVTNLRRQHGVIRDAANDPAVFEPGIIIMGPLIKKDTGIVDKEDNEAMKKLQLIEPRKRYALILLTDIQRFNIDKSTWETIGTLVSPVAAPGMSVDGERIYLCGGYDILQNQTILSADFTIFNIKTRTFEKSNDLPSPRCRSLVFVIKDAVYCLSGLIDARDEKGGKKMKISTDILKWTATQGHWNLIASTPELTKFHGLSFNDPYLEITKRILDGSGNETGTKAEVYFDFRDNIWHPGKAPPITEQTIKLADMKGATGVVEKKRKEIKPLVKTENNVEIERPKQETVNPPSFKKGKEKQPSYVNR</sequence>